<dbReference type="PATRIC" id="fig|217031.6.peg.1259"/>
<dbReference type="OrthoDB" id="1634477at2"/>
<keyword evidence="1" id="KW-1133">Transmembrane helix</keyword>
<feature type="transmembrane region" description="Helical" evidence="1">
    <location>
        <begin position="6"/>
        <end position="33"/>
    </location>
</feature>
<dbReference type="Gene3D" id="3.30.565.10">
    <property type="entry name" value="Histidine kinase-like ATPase, C-terminal domain"/>
    <property type="match status" value="1"/>
</dbReference>
<organism evidence="3 4">
    <name type="scientific">Lederbergia galactosidilytica</name>
    <dbReference type="NCBI Taxonomy" id="217031"/>
    <lineage>
        <taxon>Bacteria</taxon>
        <taxon>Bacillati</taxon>
        <taxon>Bacillota</taxon>
        <taxon>Bacilli</taxon>
        <taxon>Bacillales</taxon>
        <taxon>Bacillaceae</taxon>
        <taxon>Lederbergia</taxon>
    </lineage>
</organism>
<protein>
    <recommendedName>
        <fullName evidence="2">Sensor histidine kinase NatK-like C-terminal domain-containing protein</fullName>
    </recommendedName>
</protein>
<feature type="domain" description="Sensor histidine kinase NatK-like C-terminal" evidence="2">
    <location>
        <begin position="198"/>
        <end position="300"/>
    </location>
</feature>
<keyword evidence="1" id="KW-0812">Transmembrane</keyword>
<feature type="transmembrane region" description="Helical" evidence="1">
    <location>
        <begin position="45"/>
        <end position="63"/>
    </location>
</feature>
<accession>A0A178A1F1</accession>
<name>A0A178A1F1_9BACI</name>
<dbReference type="AlphaFoldDB" id="A0A178A1F1"/>
<keyword evidence="1" id="KW-0472">Membrane</keyword>
<comment type="caution">
    <text evidence="3">The sequence shown here is derived from an EMBL/GenBank/DDBJ whole genome shotgun (WGS) entry which is preliminary data.</text>
</comment>
<dbReference type="InterPro" id="IPR032834">
    <property type="entry name" value="NatK-like_C"/>
</dbReference>
<dbReference type="Proteomes" id="UP000077881">
    <property type="component" value="Unassembled WGS sequence"/>
</dbReference>
<evidence type="ECO:0000259" key="2">
    <source>
        <dbReference type="Pfam" id="PF14501"/>
    </source>
</evidence>
<dbReference type="STRING" id="217031.ABB05_05825"/>
<dbReference type="InterPro" id="IPR036890">
    <property type="entry name" value="HATPase_C_sf"/>
</dbReference>
<dbReference type="RefSeq" id="WP_057988438.1">
    <property type="nucleotide sequence ID" value="NZ_JAGGKH010000003.1"/>
</dbReference>
<proteinExistence type="predicted"/>
<dbReference type="Pfam" id="PF14501">
    <property type="entry name" value="HATPase_c_5"/>
    <property type="match status" value="1"/>
</dbReference>
<sequence>MVKFLLFLPWLFALGWTMLANHYIFTLFILLGATYQLFFIKGDEWLSSWKGITIILQLCWFLASYGTNTPFLLLGIGLQAVALHFYQNSLLVERRKTNEIIKNYEQQTALLYELRRQRHDLEKHVSAILHAGGSSQNTENYKQEVASRFTALDKVLHNESNLVAGCLYAYSKQAEESHVLLDYQLHQALSGLPLTEYELIALVSNILENAIEAATEVSDGRVLFSCRKQSGIFIIICRNDTLPIQERILERMYTPKAESSKTGTHEGFGTQEIQRIVKKHQGILDFSFIKDQFTLKIKLPDVRELRR</sequence>
<reference evidence="3 4" key="1">
    <citation type="submission" date="2015-05" db="EMBL/GenBank/DDBJ databases">
        <title>Comparison of genome.</title>
        <authorList>
            <person name="Zheng Z."/>
            <person name="Sun M."/>
        </authorList>
    </citation>
    <scope>NUCLEOTIDE SEQUENCE [LARGE SCALE GENOMIC DNA]</scope>
    <source>
        <strain evidence="3 4">G25-74</strain>
    </source>
</reference>
<dbReference type="SUPFAM" id="SSF55874">
    <property type="entry name" value="ATPase domain of HSP90 chaperone/DNA topoisomerase II/histidine kinase"/>
    <property type="match status" value="1"/>
</dbReference>
<evidence type="ECO:0000313" key="3">
    <source>
        <dbReference type="EMBL" id="OAK73942.1"/>
    </source>
</evidence>
<gene>
    <name evidence="3" type="ORF">ABB05_05825</name>
</gene>
<dbReference type="EMBL" id="LDJR01000028">
    <property type="protein sequence ID" value="OAK73942.1"/>
    <property type="molecule type" value="Genomic_DNA"/>
</dbReference>
<keyword evidence="4" id="KW-1185">Reference proteome</keyword>
<evidence type="ECO:0000313" key="4">
    <source>
        <dbReference type="Proteomes" id="UP000077881"/>
    </source>
</evidence>
<evidence type="ECO:0000256" key="1">
    <source>
        <dbReference type="SAM" id="Phobius"/>
    </source>
</evidence>